<reference evidence="6 7" key="1">
    <citation type="submission" date="2018-11" db="EMBL/GenBank/DDBJ databases">
        <title>Genome assembly of Steccherinum ochraceum LE-BIN_3174, the white-rot fungus of the Steccherinaceae family (The Residual Polyporoid clade, Polyporales, Basidiomycota).</title>
        <authorList>
            <person name="Fedorova T.V."/>
            <person name="Glazunova O.A."/>
            <person name="Landesman E.O."/>
            <person name="Moiseenko K.V."/>
            <person name="Psurtseva N.V."/>
            <person name="Savinova O.S."/>
            <person name="Shakhova N.V."/>
            <person name="Tyazhelova T.V."/>
            <person name="Vasina D.V."/>
        </authorList>
    </citation>
    <scope>NUCLEOTIDE SEQUENCE [LARGE SCALE GENOMIC DNA]</scope>
    <source>
        <strain evidence="6 7">LE-BIN_3174</strain>
    </source>
</reference>
<dbReference type="STRING" id="92696.A0A4R0S2D8"/>
<dbReference type="InterPro" id="IPR058527">
    <property type="entry name" value="DUF8214"/>
</dbReference>
<dbReference type="GO" id="GO:0008270">
    <property type="term" value="F:zinc ion binding"/>
    <property type="evidence" value="ECO:0007669"/>
    <property type="project" value="UniProtKB-KW"/>
</dbReference>
<evidence type="ECO:0000259" key="5">
    <source>
        <dbReference type="PROSITE" id="PS50865"/>
    </source>
</evidence>
<dbReference type="Pfam" id="PF26646">
    <property type="entry name" value="DUF8214"/>
    <property type="match status" value="1"/>
</dbReference>
<proteinExistence type="predicted"/>
<keyword evidence="7" id="KW-1185">Reference proteome</keyword>
<evidence type="ECO:0000256" key="2">
    <source>
        <dbReference type="ARBA" id="ARBA00022771"/>
    </source>
</evidence>
<dbReference type="PROSITE" id="PS50865">
    <property type="entry name" value="ZF_MYND_2"/>
    <property type="match status" value="1"/>
</dbReference>
<dbReference type="Proteomes" id="UP000292702">
    <property type="component" value="Unassembled WGS sequence"/>
</dbReference>
<comment type="caution">
    <text evidence="6">The sequence shown here is derived from an EMBL/GenBank/DDBJ whole genome shotgun (WGS) entry which is preliminary data.</text>
</comment>
<evidence type="ECO:0000313" key="7">
    <source>
        <dbReference type="Proteomes" id="UP000292702"/>
    </source>
</evidence>
<gene>
    <name evidence="6" type="ORF">EIP91_002869</name>
</gene>
<evidence type="ECO:0000256" key="4">
    <source>
        <dbReference type="PROSITE-ProRule" id="PRU00134"/>
    </source>
</evidence>
<keyword evidence="2 4" id="KW-0863">Zinc-finger</keyword>
<evidence type="ECO:0000256" key="3">
    <source>
        <dbReference type="ARBA" id="ARBA00022833"/>
    </source>
</evidence>
<evidence type="ECO:0000256" key="1">
    <source>
        <dbReference type="ARBA" id="ARBA00022723"/>
    </source>
</evidence>
<dbReference type="OrthoDB" id="432970at2759"/>
<feature type="domain" description="MYND-type" evidence="5">
    <location>
        <begin position="27"/>
        <end position="76"/>
    </location>
</feature>
<dbReference type="Gene3D" id="6.10.140.2220">
    <property type="match status" value="1"/>
</dbReference>
<dbReference type="SUPFAM" id="SSF144232">
    <property type="entry name" value="HIT/MYND zinc finger-like"/>
    <property type="match status" value="1"/>
</dbReference>
<protein>
    <recommendedName>
        <fullName evidence="5">MYND-type domain-containing protein</fullName>
    </recommendedName>
</protein>
<keyword evidence="1" id="KW-0479">Metal-binding</keyword>
<dbReference type="EMBL" id="RWJN01000019">
    <property type="protein sequence ID" value="TCD70524.1"/>
    <property type="molecule type" value="Genomic_DNA"/>
</dbReference>
<dbReference type="AlphaFoldDB" id="A0A4R0S2D8"/>
<accession>A0A4R0S2D8</accession>
<organism evidence="6 7">
    <name type="scientific">Steccherinum ochraceum</name>
    <dbReference type="NCBI Taxonomy" id="92696"/>
    <lineage>
        <taxon>Eukaryota</taxon>
        <taxon>Fungi</taxon>
        <taxon>Dikarya</taxon>
        <taxon>Basidiomycota</taxon>
        <taxon>Agaricomycotina</taxon>
        <taxon>Agaricomycetes</taxon>
        <taxon>Polyporales</taxon>
        <taxon>Steccherinaceae</taxon>
        <taxon>Steccherinum</taxon>
    </lineage>
</organism>
<sequence>MDRPLYTFANPGPTVPPQRRRDATCSYFNCPLRLDHLTGATPSIPVATLKCARCKSAYYCGQACQKADWSSHKEFCKVWAATSANSGDVSVAQIKIKMVELIQLIRGMPEYTEHLWSTYQRYKPQCARGFMEVSFDNFQQLYDAIDLVKSFPVYDTVTFKGGPGTPSEALAKPGAGGGQKLKLRKLPDNQAQKFRFVQCVEGKMCFSSNDDRRNLQMALNMTMSPLTDMFVISVHVALEGDYNTNVCDMIYKNLSFGA</sequence>
<dbReference type="InterPro" id="IPR002893">
    <property type="entry name" value="Znf_MYND"/>
</dbReference>
<name>A0A4R0S2D8_9APHY</name>
<keyword evidence="3" id="KW-0862">Zinc</keyword>
<dbReference type="Pfam" id="PF01753">
    <property type="entry name" value="zf-MYND"/>
    <property type="match status" value="1"/>
</dbReference>
<evidence type="ECO:0000313" key="6">
    <source>
        <dbReference type="EMBL" id="TCD70524.1"/>
    </source>
</evidence>